<dbReference type="AlphaFoldDB" id="A0A0F9PUZ2"/>
<name>A0A0F9PUZ2_9ZZZZ</name>
<gene>
    <name evidence="1" type="ORF">LCGC14_1092870</name>
</gene>
<dbReference type="EMBL" id="LAZR01004868">
    <property type="protein sequence ID" value="KKN04881.1"/>
    <property type="molecule type" value="Genomic_DNA"/>
</dbReference>
<reference evidence="1" key="1">
    <citation type="journal article" date="2015" name="Nature">
        <title>Complex archaea that bridge the gap between prokaryotes and eukaryotes.</title>
        <authorList>
            <person name="Spang A."/>
            <person name="Saw J.H."/>
            <person name="Jorgensen S.L."/>
            <person name="Zaremba-Niedzwiedzka K."/>
            <person name="Martijn J."/>
            <person name="Lind A.E."/>
            <person name="van Eijk R."/>
            <person name="Schleper C."/>
            <person name="Guy L."/>
            <person name="Ettema T.J."/>
        </authorList>
    </citation>
    <scope>NUCLEOTIDE SEQUENCE</scope>
</reference>
<proteinExistence type="predicted"/>
<evidence type="ECO:0000313" key="1">
    <source>
        <dbReference type="EMBL" id="KKN04881.1"/>
    </source>
</evidence>
<comment type="caution">
    <text evidence="1">The sequence shown here is derived from an EMBL/GenBank/DDBJ whole genome shotgun (WGS) entry which is preliminary data.</text>
</comment>
<accession>A0A0F9PUZ2</accession>
<sequence length="872" mass="96742">MDINKGLFLDGYVTDKPHGGWEYAKNILLADGFKSVRNEKGFTELVSGDDLLDVLAALAIQTFNTAKIVGQEVVKDYIILFVYAYSTSAGQDACCILKYDIIADSYEMILEENGNNFYFHSDYVVDSMHTFTPDGDLIIAFCNGSDDVCIEPILMNVDRRYEFYLNPNSSIIYMDLLYLFNRTDHIIEDYAIIDDGELDAGVYYVTGRFEYADGTKSNWSMLTQPIKIGANPDKITGAAITIKGSYSGNFAYKAIDIAYIRKFKGKVFAYEYGNFAITSAYSGGTYTYKFDVTIVSNTGTLVDLDSILVRKAFYRKAKTIDFVDNKVHLGGIKEENLFLNYQNFANDIMLTHDVVLTHKDDGSRLTFAPGEVYAFYIYFILKGSGIIALPFNIPGREDYFADDVNFKDFEDDVTGNLSFPVNGPTITTTLDYTDFPSGKYIKVDLVSYHNGGAEEVFVVTAGILNDGSFIANLSAAMTTLFTAETILVSVNSTTATEILLDHTDTAQNGIHFRYVISDTLGGTDITNAYNDVIAINNEFGHILVGARPGGGAWKAMYYWENDVADGTGTHHRFPPMKYLTAVCNGAYANTFGVTRSVLLGLKLENIIIPSEIADKVQYMGFAYAKRTAENKMFYGDSLVLNYHSINNVLVGTPFECPLKDSYNDFADAAPIASSYDVDYLYLDNFDILHNNIKVKLSNVIPEYTLTFDDLKTTTYRCSDTDNEHIRGTLLADSYATTILSNASLTGYSGNIGVDFNYIIPHDAQFDPGIVYDFTKIESIQSIDPRYRAKPTGGTHSLDEVDNIGGQKHIHIHVDNTYTFPITHANLVALSDSSMKLIDTNLDVYNFSNASSPEGIILSGVDLKMAVASIYSI</sequence>
<organism evidence="1">
    <name type="scientific">marine sediment metagenome</name>
    <dbReference type="NCBI Taxonomy" id="412755"/>
    <lineage>
        <taxon>unclassified sequences</taxon>
        <taxon>metagenomes</taxon>
        <taxon>ecological metagenomes</taxon>
    </lineage>
</organism>
<protein>
    <submittedName>
        <fullName evidence="1">Uncharacterized protein</fullName>
    </submittedName>
</protein>